<dbReference type="AlphaFoldDB" id="V9IG64"/>
<proteinExistence type="evidence at transcript level"/>
<reference evidence="6" key="1">
    <citation type="submission" date="2011-11" db="EMBL/GenBank/DDBJ databases">
        <title>Decoding the brain transcriptome of the Eastern honeybee (Apis cerana) based on pyrosequencing.</title>
        <authorList>
            <person name="Sun L."/>
            <person name="Zheng H."/>
            <person name="Wang Y."/>
            <person name="Xie X."/>
            <person name="Zhu Y."/>
            <person name="Gu W."/>
            <person name="Wang S."/>
        </authorList>
    </citation>
    <scope>NUCLEOTIDE SEQUENCE</scope>
    <source>
        <tissue evidence="6">Brain</tissue>
    </source>
</reference>
<evidence type="ECO:0000256" key="3">
    <source>
        <dbReference type="PIRSR" id="PIRSR004848-1"/>
    </source>
</evidence>
<sequence length="273" mass="31379">MAELIANLKVVKNKITVASGKRPAEYKYFEPRLVAVSKLQPVELIVDAYKAGQRHFGENYVNELLEKGNDPSILETCTNIHWHFIGHLQRNKVNKLLSVPNLYVIETIDNEKLASAVNTSWINYRKDENLKLKVMVQVNTSKEQEKNGCEITNVCSLVQHIIANCKNLEFIGLMTIGMFGYDYSKEPNPDFLCLKECRENVSKQLNIDLKQIELSMGMSNDYEHAVELGSTNVRVGTAIFGERPKRIFNEIIFSLYITTYRYTKIYINYVLNQ</sequence>
<dbReference type="PIRSF" id="PIRSF004848">
    <property type="entry name" value="YBL036c_PLPDEIII"/>
    <property type="match status" value="1"/>
</dbReference>
<dbReference type="InterPro" id="IPR001608">
    <property type="entry name" value="Ala_racemase_N"/>
</dbReference>
<dbReference type="GO" id="GO:0030170">
    <property type="term" value="F:pyridoxal phosphate binding"/>
    <property type="evidence" value="ECO:0007669"/>
    <property type="project" value="UniProtKB-UniRule"/>
</dbReference>
<dbReference type="HAMAP" id="MF_02087">
    <property type="entry name" value="PLP_homeostasis"/>
    <property type="match status" value="1"/>
</dbReference>
<protein>
    <recommendedName>
        <fullName evidence="2">Pyridoxal phosphate homeostasis protein</fullName>
        <shortName evidence="2">PLP homeostasis protein</shortName>
    </recommendedName>
</protein>
<evidence type="ECO:0000313" key="6">
    <source>
        <dbReference type="EMBL" id="AEY59501.1"/>
    </source>
</evidence>
<dbReference type="EMBL" id="JR041745">
    <property type="protein sequence ID" value="AEY59501.1"/>
    <property type="molecule type" value="mRNA"/>
</dbReference>
<feature type="domain" description="Alanine racemase N-terminal" evidence="5">
    <location>
        <begin position="33"/>
        <end position="244"/>
    </location>
</feature>
<evidence type="ECO:0000256" key="1">
    <source>
        <dbReference type="ARBA" id="ARBA00022898"/>
    </source>
</evidence>
<dbReference type="InterPro" id="IPR011078">
    <property type="entry name" value="PyrdxlP_homeostasis"/>
</dbReference>
<comment type="similarity">
    <text evidence="2 4">Belongs to the pyridoxal phosphate-binding protein YggS/PROSC family.</text>
</comment>
<dbReference type="InterPro" id="IPR029066">
    <property type="entry name" value="PLP-binding_barrel"/>
</dbReference>
<dbReference type="PANTHER" id="PTHR10146:SF14">
    <property type="entry name" value="PYRIDOXAL PHOSPHATE HOMEOSTASIS PROTEIN"/>
    <property type="match status" value="1"/>
</dbReference>
<organism evidence="6">
    <name type="scientific">Apis cerana</name>
    <name type="common">Indian honeybee</name>
    <dbReference type="NCBI Taxonomy" id="7461"/>
    <lineage>
        <taxon>Eukaryota</taxon>
        <taxon>Metazoa</taxon>
        <taxon>Ecdysozoa</taxon>
        <taxon>Arthropoda</taxon>
        <taxon>Hexapoda</taxon>
        <taxon>Insecta</taxon>
        <taxon>Pterygota</taxon>
        <taxon>Neoptera</taxon>
        <taxon>Endopterygota</taxon>
        <taxon>Hymenoptera</taxon>
        <taxon>Apocrita</taxon>
        <taxon>Aculeata</taxon>
        <taxon>Apoidea</taxon>
        <taxon>Anthophila</taxon>
        <taxon>Apidae</taxon>
        <taxon>Apis</taxon>
    </lineage>
</organism>
<evidence type="ECO:0000256" key="4">
    <source>
        <dbReference type="RuleBase" id="RU004514"/>
    </source>
</evidence>
<dbReference type="SUPFAM" id="SSF51419">
    <property type="entry name" value="PLP-binding barrel"/>
    <property type="match status" value="1"/>
</dbReference>
<evidence type="ECO:0000256" key="2">
    <source>
        <dbReference type="HAMAP-Rule" id="MF_03225"/>
    </source>
</evidence>
<accession>V9IG64</accession>
<dbReference type="FunFam" id="3.20.20.10:FF:000007">
    <property type="entry name" value="Pyridoxal phosphate homeostasis protein"/>
    <property type="match status" value="1"/>
</dbReference>
<evidence type="ECO:0000259" key="5">
    <source>
        <dbReference type="Pfam" id="PF01168"/>
    </source>
</evidence>
<name>V9IG64_APICE</name>
<dbReference type="NCBIfam" id="TIGR00044">
    <property type="entry name" value="YggS family pyridoxal phosphate-dependent enzyme"/>
    <property type="match status" value="1"/>
</dbReference>
<dbReference type="Pfam" id="PF01168">
    <property type="entry name" value="Ala_racemase_N"/>
    <property type="match status" value="1"/>
</dbReference>
<feature type="modified residue" description="N6-(pyridoxal phosphate)lysine" evidence="2 3">
    <location>
        <position position="38"/>
    </location>
</feature>
<dbReference type="CDD" id="cd06822">
    <property type="entry name" value="PLPDE_III_YBL036c_euk"/>
    <property type="match status" value="1"/>
</dbReference>
<dbReference type="PROSITE" id="PS01211">
    <property type="entry name" value="UPF0001"/>
    <property type="match status" value="1"/>
</dbReference>
<comment type="cofactor">
    <cofactor evidence="3">
        <name>pyridoxal 5'-phosphate</name>
        <dbReference type="ChEBI" id="CHEBI:597326"/>
    </cofactor>
</comment>
<dbReference type="PANTHER" id="PTHR10146">
    <property type="entry name" value="PROLINE SYNTHETASE CO-TRANSCRIBED BACTERIAL HOMOLOG PROTEIN"/>
    <property type="match status" value="1"/>
</dbReference>
<keyword evidence="1 2" id="KW-0663">Pyridoxal phosphate</keyword>
<dbReference type="Gene3D" id="3.20.20.10">
    <property type="entry name" value="Alanine racemase"/>
    <property type="match status" value="1"/>
</dbReference>
<gene>
    <name evidence="6" type="ORF">ACCB02952</name>
</gene>
<comment type="function">
    <text evidence="2">Pyridoxal 5'-phosphate (PLP)-binding protein, which may be involved in intracellular homeostatic regulation of pyridoxal 5'-phosphate (PLP), the active form of vitamin B6.</text>
</comment>